<gene>
    <name evidence="1" type="primary">AlNc14C61G4464</name>
    <name evidence="1" type="ORF">ALNC14_051500</name>
</gene>
<dbReference type="AlphaFoldDB" id="F0WCT8"/>
<dbReference type="HOGENOM" id="CLU_2101465_0_0_1"/>
<sequence>MTNFGNESAWWKESLQLRFSSTTLRRQRRDQPKSSALKMESRMRADFAEWISLAWIDLTAETIKQGYHRTHMRTGNLEVAASELIDELERLYIVDSEIGEIDYLVAYLVWRCVFSL</sequence>
<reference evidence="1" key="2">
    <citation type="submission" date="2011-02" db="EMBL/GenBank/DDBJ databases">
        <authorList>
            <person name="MacLean D."/>
        </authorList>
    </citation>
    <scope>NUCLEOTIDE SEQUENCE</scope>
</reference>
<dbReference type="EMBL" id="FR824106">
    <property type="protein sequence ID" value="CCA19007.1"/>
    <property type="molecule type" value="Genomic_DNA"/>
</dbReference>
<accession>F0WCT8</accession>
<evidence type="ECO:0000313" key="1">
    <source>
        <dbReference type="EMBL" id="CCA19007.1"/>
    </source>
</evidence>
<name>F0WCT8_9STRA</name>
<protein>
    <submittedName>
        <fullName evidence="1">AlNc14C61G4464 protein</fullName>
    </submittedName>
</protein>
<proteinExistence type="predicted"/>
<reference evidence="1" key="1">
    <citation type="journal article" date="2011" name="PLoS Biol.">
        <title>Gene gain and loss during evolution of obligate parasitism in the white rust pathogen of Arabidopsis thaliana.</title>
        <authorList>
            <person name="Kemen E."/>
            <person name="Gardiner A."/>
            <person name="Schultz-Larsen T."/>
            <person name="Kemen A.C."/>
            <person name="Balmuth A.L."/>
            <person name="Robert-Seilaniantz A."/>
            <person name="Bailey K."/>
            <person name="Holub E."/>
            <person name="Studholme D.J."/>
            <person name="Maclean D."/>
            <person name="Jones J.D."/>
        </authorList>
    </citation>
    <scope>NUCLEOTIDE SEQUENCE</scope>
</reference>
<organism evidence="1">
    <name type="scientific">Albugo laibachii Nc14</name>
    <dbReference type="NCBI Taxonomy" id="890382"/>
    <lineage>
        <taxon>Eukaryota</taxon>
        <taxon>Sar</taxon>
        <taxon>Stramenopiles</taxon>
        <taxon>Oomycota</taxon>
        <taxon>Peronosporomycetes</taxon>
        <taxon>Albuginales</taxon>
        <taxon>Albuginaceae</taxon>
        <taxon>Albugo</taxon>
    </lineage>
</organism>